<evidence type="ECO:0000313" key="2">
    <source>
        <dbReference type="EMBL" id="MCU4743213.1"/>
    </source>
</evidence>
<organism evidence="2 3">
    <name type="scientific">Natronoglomus mannanivorans</name>
    <dbReference type="NCBI Taxonomy" id="2979990"/>
    <lineage>
        <taxon>Archaea</taxon>
        <taxon>Methanobacteriati</taxon>
        <taxon>Methanobacteriota</taxon>
        <taxon>Stenosarchaea group</taxon>
        <taxon>Halobacteria</taxon>
        <taxon>Halobacteriales</taxon>
        <taxon>Natrialbaceae</taxon>
        <taxon>Natronoglomus</taxon>
    </lineage>
</organism>
<dbReference type="RefSeq" id="WP_338005027.1">
    <property type="nucleotide sequence ID" value="NZ_JAOPKA010000013.1"/>
</dbReference>
<dbReference type="InterPro" id="IPR040493">
    <property type="entry name" value="DUF5518"/>
</dbReference>
<evidence type="ECO:0000313" key="3">
    <source>
        <dbReference type="Proteomes" id="UP001321018"/>
    </source>
</evidence>
<dbReference type="Pfam" id="PF17647">
    <property type="entry name" value="DUF5518"/>
    <property type="match status" value="1"/>
</dbReference>
<dbReference type="AlphaFoldDB" id="A0AAP3E327"/>
<keyword evidence="1" id="KW-0472">Membrane</keyword>
<dbReference type="EMBL" id="JAOPKA010000013">
    <property type="protein sequence ID" value="MCU4743213.1"/>
    <property type="molecule type" value="Genomic_DNA"/>
</dbReference>
<evidence type="ECO:0000256" key="1">
    <source>
        <dbReference type="SAM" id="Phobius"/>
    </source>
</evidence>
<comment type="caution">
    <text evidence="2">The sequence shown here is derived from an EMBL/GenBank/DDBJ whole genome shotgun (WGS) entry which is preliminary data.</text>
</comment>
<keyword evidence="1" id="KW-1133">Transmembrane helix</keyword>
<feature type="transmembrane region" description="Helical" evidence="1">
    <location>
        <begin position="81"/>
        <end position="109"/>
    </location>
</feature>
<dbReference type="Proteomes" id="UP001321018">
    <property type="component" value="Unassembled WGS sequence"/>
</dbReference>
<sequence>MGRFLNALLGAIVTVVLAALPFSPVLGGAIAGFFEGTDGTDAALTGALSGLITLLPLAGVGVLLFSLLGIGIGLGAPPGGVAIAIVFFGAIAAAFVVYTVGFAALGGYIGAVLASEYPRQRADLCRTIGISIDDGSRPQYDSTRLE</sequence>
<reference evidence="2" key="1">
    <citation type="submission" date="2022-09" db="EMBL/GenBank/DDBJ databases">
        <title>Enrichment on poylsaccharides allowed isolation of novel metabolic and taxonomic groups of Haloarchaea.</title>
        <authorList>
            <person name="Sorokin D.Y."/>
            <person name="Elcheninov A.G."/>
            <person name="Khizhniak T.V."/>
            <person name="Kolganova T.V."/>
            <person name="Kublanov I.V."/>
        </authorList>
    </citation>
    <scope>NUCLEOTIDE SEQUENCE</scope>
    <source>
        <strain evidence="2">AArc-xg1-1</strain>
    </source>
</reference>
<proteinExistence type="predicted"/>
<name>A0AAP3E327_9EURY</name>
<gene>
    <name evidence="2" type="ORF">OB960_17640</name>
</gene>
<feature type="transmembrane region" description="Helical" evidence="1">
    <location>
        <begin position="51"/>
        <end position="74"/>
    </location>
</feature>
<keyword evidence="1" id="KW-0812">Transmembrane</keyword>
<protein>
    <submittedName>
        <fullName evidence="2">DUF5518 domain-containing protein</fullName>
    </submittedName>
</protein>
<accession>A0AAP3E327</accession>